<proteinExistence type="predicted"/>
<sequence>MSRDPRPGEVYLEFRPVGQQVKVSAIDAATGIEVSVFGPTSASQEDLKRIAVRKLQRRIEQEKGSGREPDSNLY</sequence>
<evidence type="ECO:0000313" key="2">
    <source>
        <dbReference type="EMBL" id="MCK7611904.1"/>
    </source>
</evidence>
<evidence type="ECO:0000313" key="3">
    <source>
        <dbReference type="Proteomes" id="UP001431221"/>
    </source>
</evidence>
<dbReference type="InterPro" id="IPR054193">
    <property type="entry name" value="DUF6898"/>
</dbReference>
<dbReference type="RefSeq" id="WP_248152578.1">
    <property type="nucleotide sequence ID" value="NZ_JALNMJ010000003.1"/>
</dbReference>
<dbReference type="Pfam" id="PF21839">
    <property type="entry name" value="DUF6898"/>
    <property type="match status" value="1"/>
</dbReference>
<name>A0ABT0GR35_9HYPH</name>
<protein>
    <submittedName>
        <fullName evidence="2">Serine hydroxymethyltransferase</fullName>
    </submittedName>
</protein>
<keyword evidence="3" id="KW-1185">Reference proteome</keyword>
<gene>
    <name evidence="2" type="ORF">M0H32_07010</name>
</gene>
<organism evidence="2 3">
    <name type="scientific">Roseibium sediminicola</name>
    <dbReference type="NCBI Taxonomy" id="2933272"/>
    <lineage>
        <taxon>Bacteria</taxon>
        <taxon>Pseudomonadati</taxon>
        <taxon>Pseudomonadota</taxon>
        <taxon>Alphaproteobacteria</taxon>
        <taxon>Hyphomicrobiales</taxon>
        <taxon>Stappiaceae</taxon>
        <taxon>Roseibium</taxon>
    </lineage>
</organism>
<dbReference type="Proteomes" id="UP001431221">
    <property type="component" value="Unassembled WGS sequence"/>
</dbReference>
<comment type="caution">
    <text evidence="2">The sequence shown here is derived from an EMBL/GenBank/DDBJ whole genome shotgun (WGS) entry which is preliminary data.</text>
</comment>
<dbReference type="EMBL" id="JALNMJ010000003">
    <property type="protein sequence ID" value="MCK7611904.1"/>
    <property type="molecule type" value="Genomic_DNA"/>
</dbReference>
<feature type="domain" description="DUF6898" evidence="1">
    <location>
        <begin position="7"/>
        <end position="61"/>
    </location>
</feature>
<accession>A0ABT0GR35</accession>
<evidence type="ECO:0000259" key="1">
    <source>
        <dbReference type="Pfam" id="PF21839"/>
    </source>
</evidence>
<reference evidence="2" key="1">
    <citation type="submission" date="2022-04" db="EMBL/GenBank/DDBJ databases">
        <title>Roseibium sp. CAU 1639 isolated from mud.</title>
        <authorList>
            <person name="Kim W."/>
        </authorList>
    </citation>
    <scope>NUCLEOTIDE SEQUENCE</scope>
    <source>
        <strain evidence="2">CAU 1639</strain>
    </source>
</reference>